<dbReference type="Proteomes" id="UP000030101">
    <property type="component" value="Unassembled WGS sequence"/>
</dbReference>
<dbReference type="CDD" id="cd06581">
    <property type="entry name" value="TM_PBP1_LivM_like"/>
    <property type="match status" value="1"/>
</dbReference>
<comment type="caution">
    <text evidence="7">The sequence shown here is derived from an EMBL/GenBank/DDBJ whole genome shotgun (WGS) entry which is preliminary data.</text>
</comment>
<evidence type="ECO:0000256" key="1">
    <source>
        <dbReference type="ARBA" id="ARBA00004651"/>
    </source>
</evidence>
<sequence>MEYLLHLFVLICIYTILAQSLSLVAGYSGQVSLAHAGFYGLGAYTTALMSIHWGTPAMLNIPVAMLLSGGLAWVVARVAAKTVDDYYIIITLGIQVVIYSIMNNWQSVTHGPLGIPGIPAFAIVPDVELESKIAYCLLGMTLAALVWGVLHRLMHSPFGRVLIALSEDEVYTKSLGKDVAGAKTVSFVISGMLASIAGVIYAHYISYIDPSSFTVDESIFILSIVIIGGMRRLLHIFYAAAFLVLLPEALRFVGMPSAIAANMRQIFYGLALILVFYRMRSTNQKLSINTEAQRDIENKR</sequence>
<proteinExistence type="predicted"/>
<dbReference type="Pfam" id="PF02653">
    <property type="entry name" value="BPD_transp_2"/>
    <property type="match status" value="1"/>
</dbReference>
<dbReference type="PANTHER" id="PTHR30482:SF20">
    <property type="entry name" value="HIGH-AFFINITY BRANCHED-CHAIN AMINO ACID TRANSPORT SYSTEM PERMEASE PROTEIN LIVM"/>
    <property type="match status" value="1"/>
</dbReference>
<feature type="transmembrane region" description="Helical" evidence="6">
    <location>
        <begin position="211"/>
        <end position="229"/>
    </location>
</feature>
<dbReference type="InterPro" id="IPR043428">
    <property type="entry name" value="LivM-like"/>
</dbReference>
<dbReference type="RefSeq" id="WP_036791970.1">
    <property type="nucleotide sequence ID" value="NZ_JQZV01000013.1"/>
</dbReference>
<evidence type="ECO:0000256" key="5">
    <source>
        <dbReference type="ARBA" id="ARBA00023136"/>
    </source>
</evidence>
<comment type="subcellular location">
    <subcellularLocation>
        <location evidence="1">Cell membrane</location>
        <topology evidence="1">Multi-pass membrane protein</topology>
    </subcellularLocation>
</comment>
<keyword evidence="8" id="KW-1185">Reference proteome</keyword>
<keyword evidence="2" id="KW-1003">Cell membrane</keyword>
<evidence type="ECO:0000256" key="6">
    <source>
        <dbReference type="SAM" id="Phobius"/>
    </source>
</evidence>
<accession>A0ABR4XK76</accession>
<keyword evidence="5 6" id="KW-0472">Membrane</keyword>
<evidence type="ECO:0000256" key="3">
    <source>
        <dbReference type="ARBA" id="ARBA00022692"/>
    </source>
</evidence>
<dbReference type="InterPro" id="IPR001851">
    <property type="entry name" value="ABC_transp_permease"/>
</dbReference>
<evidence type="ECO:0000256" key="2">
    <source>
        <dbReference type="ARBA" id="ARBA00022475"/>
    </source>
</evidence>
<feature type="transmembrane region" description="Helical" evidence="6">
    <location>
        <begin position="86"/>
        <end position="102"/>
    </location>
</feature>
<dbReference type="EMBL" id="JQZV01000013">
    <property type="protein sequence ID" value="KGN92074.1"/>
    <property type="molecule type" value="Genomic_DNA"/>
</dbReference>
<feature type="transmembrane region" description="Helical" evidence="6">
    <location>
        <begin position="132"/>
        <end position="150"/>
    </location>
</feature>
<feature type="transmembrane region" description="Helical" evidence="6">
    <location>
        <begin position="185"/>
        <end position="205"/>
    </location>
</feature>
<evidence type="ECO:0000256" key="4">
    <source>
        <dbReference type="ARBA" id="ARBA00022989"/>
    </source>
</evidence>
<evidence type="ECO:0000313" key="7">
    <source>
        <dbReference type="EMBL" id="KGN92074.1"/>
    </source>
</evidence>
<dbReference type="PANTHER" id="PTHR30482">
    <property type="entry name" value="HIGH-AFFINITY BRANCHED-CHAIN AMINO ACID TRANSPORT SYSTEM PERMEASE"/>
    <property type="match status" value="1"/>
</dbReference>
<name>A0ABR4XK76_9PORP</name>
<keyword evidence="3 6" id="KW-0812">Transmembrane</keyword>
<feature type="transmembrane region" description="Helical" evidence="6">
    <location>
        <begin position="259"/>
        <end position="277"/>
    </location>
</feature>
<organism evidence="7 8">
    <name type="scientific">Porphyromonas canoris</name>
    <dbReference type="NCBI Taxonomy" id="36875"/>
    <lineage>
        <taxon>Bacteria</taxon>
        <taxon>Pseudomonadati</taxon>
        <taxon>Bacteroidota</taxon>
        <taxon>Bacteroidia</taxon>
        <taxon>Bacteroidales</taxon>
        <taxon>Porphyromonadaceae</taxon>
        <taxon>Porphyromonas</taxon>
    </lineage>
</organism>
<feature type="transmembrane region" description="Helical" evidence="6">
    <location>
        <begin position="33"/>
        <end position="53"/>
    </location>
</feature>
<protein>
    <submittedName>
        <fullName evidence="7">Branched-chain amino acid ABC transporter permease</fullName>
    </submittedName>
</protein>
<gene>
    <name evidence="7" type="ORF">HQ43_08515</name>
</gene>
<reference evidence="7 8" key="1">
    <citation type="submission" date="2014-08" db="EMBL/GenBank/DDBJ databases">
        <title>Porphyromonas canoris strain:OH2762 Genome sequencing.</title>
        <authorList>
            <person name="Wallis C."/>
            <person name="Deusch O."/>
            <person name="O'Flynn C."/>
            <person name="Davis I."/>
            <person name="Jospin G."/>
            <person name="Darling A.E."/>
            <person name="Coil D.A."/>
            <person name="Alexiev A."/>
            <person name="Horsfall A."/>
            <person name="Kirkwood N."/>
            <person name="Harris S."/>
            <person name="Eisen J.A."/>
        </authorList>
    </citation>
    <scope>NUCLEOTIDE SEQUENCE [LARGE SCALE GENOMIC DNA]</scope>
    <source>
        <strain evidence="8">COT-108 OH2762</strain>
    </source>
</reference>
<feature type="transmembrane region" description="Helical" evidence="6">
    <location>
        <begin position="59"/>
        <end position="79"/>
    </location>
</feature>
<feature type="transmembrane region" description="Helical" evidence="6">
    <location>
        <begin position="236"/>
        <end position="253"/>
    </location>
</feature>
<evidence type="ECO:0000313" key="8">
    <source>
        <dbReference type="Proteomes" id="UP000030101"/>
    </source>
</evidence>
<feature type="transmembrane region" description="Helical" evidence="6">
    <location>
        <begin position="6"/>
        <end position="26"/>
    </location>
</feature>
<keyword evidence="4 6" id="KW-1133">Transmembrane helix</keyword>